<gene>
    <name evidence="1" type="ORF">COMA2_50220</name>
</gene>
<dbReference type="Pfam" id="PF05494">
    <property type="entry name" value="MlaC"/>
    <property type="match status" value="1"/>
</dbReference>
<dbReference type="Proteomes" id="UP000198736">
    <property type="component" value="Unassembled WGS sequence"/>
</dbReference>
<name>A0A0S4LM96_9BACT</name>
<reference evidence="2" key="1">
    <citation type="submission" date="2015-10" db="EMBL/GenBank/DDBJ databases">
        <authorList>
            <person name="Luecker S."/>
            <person name="Luecker S."/>
        </authorList>
    </citation>
    <scope>NUCLEOTIDE SEQUENCE [LARGE SCALE GENOMIC DNA]</scope>
</reference>
<dbReference type="InterPro" id="IPR008869">
    <property type="entry name" value="MlaC/ttg2D"/>
</dbReference>
<dbReference type="Gene3D" id="3.10.450.710">
    <property type="entry name" value="Tgt2/MlaC"/>
    <property type="match status" value="1"/>
</dbReference>
<keyword evidence="2" id="KW-1185">Reference proteome</keyword>
<protein>
    <submittedName>
        <fullName evidence="1">Uncharacterized protein</fullName>
    </submittedName>
</protein>
<dbReference type="EMBL" id="CZPZ01000032">
    <property type="protein sequence ID" value="CUS38691.1"/>
    <property type="molecule type" value="Genomic_DNA"/>
</dbReference>
<sequence>MIDGVSLVKNYRSQFDRIIRADSHEELVRRMKNRSLAEEQKGE</sequence>
<proteinExistence type="predicted"/>
<accession>A0A0S4LM96</accession>
<dbReference type="InterPro" id="IPR042245">
    <property type="entry name" value="Tgt2/MlaC_sf"/>
</dbReference>
<dbReference type="AlphaFoldDB" id="A0A0S4LM96"/>
<evidence type="ECO:0000313" key="2">
    <source>
        <dbReference type="Proteomes" id="UP000198736"/>
    </source>
</evidence>
<organism evidence="1 2">
    <name type="scientific">Candidatus Nitrospira nitrificans</name>
    <dbReference type="NCBI Taxonomy" id="1742973"/>
    <lineage>
        <taxon>Bacteria</taxon>
        <taxon>Pseudomonadati</taxon>
        <taxon>Nitrospirota</taxon>
        <taxon>Nitrospiria</taxon>
        <taxon>Nitrospirales</taxon>
        <taxon>Nitrospiraceae</taxon>
        <taxon>Nitrospira</taxon>
    </lineage>
</organism>
<dbReference type="STRING" id="1742973.COMA2_50220"/>
<evidence type="ECO:0000313" key="1">
    <source>
        <dbReference type="EMBL" id="CUS38691.1"/>
    </source>
</evidence>